<sequence length="658" mass="74361">MILVEVEVMVRKSHCETYVTSIVCHLYQIAMNLSLSTKFNAIYSKLFQGLLPAQISPNEDTDRFYSDLLDLDVNRAFLEHKLQRLTKEQCYGALKPVFNSLFSSYIYWARNAQSTKATHALETLCILTRSILSKNPTGWEVIEIFSGGAKESDILFMSLTSLVDVHLRDDDISANRRHLALQLALIFMCGIGQLSPGAYFLRIDMYPSITHFMKSLKQFSFEAALLLSILANFHRSDASELNLYLKRIKTAEDRDIMHKICWSTAFALDACVRAYQEASVGNSSTLMPTLGSVFERLYLNRALVESPTVISSKLKNQPIEACVSFLPAYEYLSNNPIFPFVLSESFPLTTNNESRSTSLLFTSLSLSSYLLAHATSSPRSLAYANLSLTWLLLLSANTHIMETLTQPTSVPIHICRQRQPFLPRPSSKQRPICALLDCCVLWLRHNLNKRLEVHSYVHCVWICQQIICYLAESRIRFDYYWKEFWTSILALLGFLANKLDNLYTTGGVYNLVQETILLLDICLAKGSAFLPSPHALHEFIYELVHGHEVLQKQAGLLQTLELPPSESIQKAQTGQPLRILTSMLETIGYYEVKIAGAGAMSATQAMQIVAREIDRDGLHGVTESRRFFLPKRTNEVFGFVKYGCIDILALMPDAVMTS</sequence>
<evidence type="ECO:0000256" key="4">
    <source>
        <dbReference type="ARBA" id="ARBA00023136"/>
    </source>
</evidence>
<dbReference type="PANTHER" id="PTHR13608">
    <property type="entry name" value="ARMADILLO-LIKE HELICAL DOMAIN-CONTAINING PROTEIN 3"/>
    <property type="match status" value="1"/>
</dbReference>
<comment type="caution">
    <text evidence="6">The sequence shown here is derived from an EMBL/GenBank/DDBJ whole genome shotgun (WGS) entry which is preliminary data.</text>
</comment>
<keyword evidence="2" id="KW-0812">Transmembrane</keyword>
<evidence type="ECO:0000313" key="7">
    <source>
        <dbReference type="Proteomes" id="UP001163828"/>
    </source>
</evidence>
<dbReference type="InterPro" id="IPR039868">
    <property type="entry name" value="ARMD3-like"/>
</dbReference>
<evidence type="ECO:0000256" key="1">
    <source>
        <dbReference type="ARBA" id="ARBA00004370"/>
    </source>
</evidence>
<dbReference type="PANTHER" id="PTHR13608:SF3">
    <property type="entry name" value="ARMADILLO-LIKE HELICAL DOMAIN-CONTAINING PROTEIN 3"/>
    <property type="match status" value="1"/>
</dbReference>
<dbReference type="EMBL" id="MU790557">
    <property type="protein sequence ID" value="KAJ3998506.1"/>
    <property type="molecule type" value="Genomic_DNA"/>
</dbReference>
<keyword evidence="7" id="KW-1185">Reference proteome</keyword>
<name>A0ABQ8QJ66_9AGAR</name>
<accession>A0ABQ8QJ66</accession>
<keyword evidence="3" id="KW-1133">Transmembrane helix</keyword>
<evidence type="ECO:0000259" key="5">
    <source>
        <dbReference type="SMART" id="SM01158"/>
    </source>
</evidence>
<evidence type="ECO:0000256" key="3">
    <source>
        <dbReference type="ARBA" id="ARBA00022989"/>
    </source>
</evidence>
<dbReference type="Pfam" id="PF08427">
    <property type="entry name" value="ARMH3_C"/>
    <property type="match status" value="1"/>
</dbReference>
<dbReference type="Proteomes" id="UP001163828">
    <property type="component" value="Unassembled WGS sequence"/>
</dbReference>
<reference evidence="6" key="1">
    <citation type="submission" date="2022-08" db="EMBL/GenBank/DDBJ databases">
        <authorList>
            <consortium name="DOE Joint Genome Institute"/>
            <person name="Min B."/>
            <person name="Riley R."/>
            <person name="Sierra-Patev S."/>
            <person name="Naranjo-Ortiz M."/>
            <person name="Looney B."/>
            <person name="Konkel Z."/>
            <person name="Slot J.C."/>
            <person name="Sakamoto Y."/>
            <person name="Steenwyk J.L."/>
            <person name="Rokas A."/>
            <person name="Carro J."/>
            <person name="Camarero S."/>
            <person name="Ferreira P."/>
            <person name="Molpeceres G."/>
            <person name="Ruiz-Duenas F.J."/>
            <person name="Serrano A."/>
            <person name="Henrissat B."/>
            <person name="Drula E."/>
            <person name="Hughes K.W."/>
            <person name="Mata J.L."/>
            <person name="Ishikawa N.K."/>
            <person name="Vargas-Isla R."/>
            <person name="Ushijima S."/>
            <person name="Smith C.A."/>
            <person name="Ahrendt S."/>
            <person name="Andreopoulos W."/>
            <person name="He G."/>
            <person name="Labutti K."/>
            <person name="Lipzen A."/>
            <person name="Ng V."/>
            <person name="Sandor L."/>
            <person name="Barry K."/>
            <person name="Martinez A.T."/>
            <person name="Xiao Y."/>
            <person name="Gibbons J.G."/>
            <person name="Terashima K."/>
            <person name="Hibbett D.S."/>
            <person name="Grigoriev I.V."/>
        </authorList>
    </citation>
    <scope>NUCLEOTIDE SEQUENCE</scope>
    <source>
        <strain evidence="6">TFB10827</strain>
    </source>
</reference>
<gene>
    <name evidence="6" type="ORF">F5050DRAFT_1209056</name>
</gene>
<organism evidence="6 7">
    <name type="scientific">Lentinula boryana</name>
    <dbReference type="NCBI Taxonomy" id="40481"/>
    <lineage>
        <taxon>Eukaryota</taxon>
        <taxon>Fungi</taxon>
        <taxon>Dikarya</taxon>
        <taxon>Basidiomycota</taxon>
        <taxon>Agaricomycotina</taxon>
        <taxon>Agaricomycetes</taxon>
        <taxon>Agaricomycetidae</taxon>
        <taxon>Agaricales</taxon>
        <taxon>Marasmiineae</taxon>
        <taxon>Omphalotaceae</taxon>
        <taxon>Lentinula</taxon>
    </lineage>
</organism>
<dbReference type="InterPro" id="IPR013636">
    <property type="entry name" value="ARMH3_C"/>
</dbReference>
<dbReference type="SMART" id="SM01158">
    <property type="entry name" value="DUF1741"/>
    <property type="match status" value="1"/>
</dbReference>
<feature type="domain" description="Armadillo-like helical" evidence="5">
    <location>
        <begin position="423"/>
        <end position="643"/>
    </location>
</feature>
<evidence type="ECO:0000256" key="2">
    <source>
        <dbReference type="ARBA" id="ARBA00022692"/>
    </source>
</evidence>
<proteinExistence type="predicted"/>
<protein>
    <recommendedName>
        <fullName evidence="5">Armadillo-like helical domain-containing protein</fullName>
    </recommendedName>
</protein>
<evidence type="ECO:0000313" key="6">
    <source>
        <dbReference type="EMBL" id="KAJ3998506.1"/>
    </source>
</evidence>
<keyword evidence="4" id="KW-0472">Membrane</keyword>
<comment type="subcellular location">
    <subcellularLocation>
        <location evidence="1">Membrane</location>
    </subcellularLocation>
</comment>